<evidence type="ECO:0000313" key="1">
    <source>
        <dbReference type="EMBL" id="KKR98982.1"/>
    </source>
</evidence>
<organism evidence="1 2">
    <name type="scientific">Candidatus Uhrbacteria bacterium GW2011_GWC1_41_20</name>
    <dbReference type="NCBI Taxonomy" id="1618983"/>
    <lineage>
        <taxon>Bacteria</taxon>
        <taxon>Candidatus Uhriibacteriota</taxon>
    </lineage>
</organism>
<dbReference type="AlphaFoldDB" id="A0A0G0YF68"/>
<gene>
    <name evidence="1" type="ORF">UU50_C0012G0030</name>
</gene>
<protein>
    <submittedName>
        <fullName evidence="1">Uncharacterized protein</fullName>
    </submittedName>
</protein>
<dbReference type="EMBL" id="LCAW01000012">
    <property type="protein sequence ID" value="KKR98982.1"/>
    <property type="molecule type" value="Genomic_DNA"/>
</dbReference>
<sequence>MKKFIIILVVAITAILFWSPWLDEDGGEAIIQDLIREIPQQEEVKAEYDQLLEKYSYNSETGEGCDGLSTKWAPFGRTIQYCEYGSWYVTFWGQRF</sequence>
<proteinExistence type="predicted"/>
<reference evidence="1 2" key="1">
    <citation type="journal article" date="2015" name="Nature">
        <title>rRNA introns, odd ribosomes, and small enigmatic genomes across a large radiation of phyla.</title>
        <authorList>
            <person name="Brown C.T."/>
            <person name="Hug L.A."/>
            <person name="Thomas B.C."/>
            <person name="Sharon I."/>
            <person name="Castelle C.J."/>
            <person name="Singh A."/>
            <person name="Wilkins M.J."/>
            <person name="Williams K.H."/>
            <person name="Banfield J.F."/>
        </authorList>
    </citation>
    <scope>NUCLEOTIDE SEQUENCE [LARGE SCALE GENOMIC DNA]</scope>
</reference>
<accession>A0A0G0YF68</accession>
<evidence type="ECO:0000313" key="2">
    <source>
        <dbReference type="Proteomes" id="UP000033930"/>
    </source>
</evidence>
<dbReference type="Proteomes" id="UP000033930">
    <property type="component" value="Unassembled WGS sequence"/>
</dbReference>
<name>A0A0G0YF68_9BACT</name>
<comment type="caution">
    <text evidence="1">The sequence shown here is derived from an EMBL/GenBank/DDBJ whole genome shotgun (WGS) entry which is preliminary data.</text>
</comment>